<dbReference type="Proteomes" id="UP000750334">
    <property type="component" value="Unassembled WGS sequence"/>
</dbReference>
<dbReference type="GO" id="GO:0005634">
    <property type="term" value="C:nucleus"/>
    <property type="evidence" value="ECO:0007669"/>
    <property type="project" value="TreeGrafter"/>
</dbReference>
<dbReference type="InterPro" id="IPR008594">
    <property type="entry name" value="DcpS/DCS2"/>
</dbReference>
<feature type="active site" description="Nucleophile" evidence="2">
    <location>
        <position position="302"/>
    </location>
</feature>
<dbReference type="GO" id="GO:0000290">
    <property type="term" value="P:deadenylation-dependent decapping of nuclear-transcribed mRNA"/>
    <property type="evidence" value="ECO:0007669"/>
    <property type="project" value="InterPro"/>
</dbReference>
<accession>A0A9P6W3L1</accession>
<reference evidence="3 4" key="1">
    <citation type="submission" date="2020-11" db="EMBL/GenBank/DDBJ databases">
        <title>Kefir isolates.</title>
        <authorList>
            <person name="Marcisauskas S."/>
            <person name="Kim Y."/>
            <person name="Blasche S."/>
        </authorList>
    </citation>
    <scope>NUCLEOTIDE SEQUENCE [LARGE SCALE GENOMIC DNA]</scope>
    <source>
        <strain evidence="3 4">OG2</strain>
    </source>
</reference>
<evidence type="ECO:0000313" key="4">
    <source>
        <dbReference type="Proteomes" id="UP000750334"/>
    </source>
</evidence>
<dbReference type="SUPFAM" id="SSF102860">
    <property type="entry name" value="mRNA decapping enzyme DcpS N-terminal domain"/>
    <property type="match status" value="1"/>
</dbReference>
<dbReference type="Gene3D" id="3.30.200.40">
    <property type="entry name" value="Scavenger mRNA decapping enzyme, N-terminal domain"/>
    <property type="match status" value="1"/>
</dbReference>
<dbReference type="GO" id="GO:0016787">
    <property type="term" value="F:hydrolase activity"/>
    <property type="evidence" value="ECO:0007669"/>
    <property type="project" value="InterPro"/>
</dbReference>
<dbReference type="FunFam" id="3.30.428.10:FF:000015">
    <property type="entry name" value="m7GpppX diphosphatase"/>
    <property type="match status" value="1"/>
</dbReference>
<dbReference type="PANTHER" id="PTHR12978">
    <property type="entry name" value="HISTIDINE TRIAD HIT PROTEIN MEMBER"/>
    <property type="match status" value="1"/>
</dbReference>
<dbReference type="GO" id="GO:0000340">
    <property type="term" value="F:RNA 7-methylguanosine cap binding"/>
    <property type="evidence" value="ECO:0007669"/>
    <property type="project" value="TreeGrafter"/>
</dbReference>
<comment type="similarity">
    <text evidence="1">Belongs to the HIT family.</text>
</comment>
<dbReference type="EMBL" id="PUHR01000158">
    <property type="protein sequence ID" value="KAG0661623.1"/>
    <property type="molecule type" value="Genomic_DNA"/>
</dbReference>
<comment type="caution">
    <text evidence="3">The sequence shown here is derived from an EMBL/GenBank/DDBJ whole genome shotgun (WGS) entry which is preliminary data.</text>
</comment>
<dbReference type="GO" id="GO:0000932">
    <property type="term" value="C:P-body"/>
    <property type="evidence" value="ECO:0007669"/>
    <property type="project" value="TreeGrafter"/>
</dbReference>
<organism evidence="3 4">
    <name type="scientific">Maudiozyma exigua</name>
    <name type="common">Yeast</name>
    <name type="synonym">Kazachstania exigua</name>
    <dbReference type="NCBI Taxonomy" id="34358"/>
    <lineage>
        <taxon>Eukaryota</taxon>
        <taxon>Fungi</taxon>
        <taxon>Dikarya</taxon>
        <taxon>Ascomycota</taxon>
        <taxon>Saccharomycotina</taxon>
        <taxon>Saccharomycetes</taxon>
        <taxon>Saccharomycetales</taxon>
        <taxon>Saccharomycetaceae</taxon>
        <taxon>Maudiozyma</taxon>
    </lineage>
</organism>
<dbReference type="SUPFAM" id="SSF54197">
    <property type="entry name" value="HIT-like"/>
    <property type="match status" value="1"/>
</dbReference>
<keyword evidence="4" id="KW-1185">Reference proteome</keyword>
<dbReference type="Gene3D" id="3.30.428.10">
    <property type="entry name" value="HIT-like"/>
    <property type="match status" value="1"/>
</dbReference>
<dbReference type="AlphaFoldDB" id="A0A9P6W3L1"/>
<dbReference type="InterPro" id="IPR011145">
    <property type="entry name" value="Scavenger_mRNA_decap_enz_N"/>
</dbReference>
<dbReference type="OrthoDB" id="10264956at2759"/>
<dbReference type="Pfam" id="PF05652">
    <property type="entry name" value="DcpS"/>
    <property type="match status" value="1"/>
</dbReference>
<dbReference type="Pfam" id="PF11969">
    <property type="entry name" value="DcpS_C"/>
    <property type="match status" value="1"/>
</dbReference>
<evidence type="ECO:0000256" key="2">
    <source>
        <dbReference type="PIRSR" id="PIRSR028973-1"/>
    </source>
</evidence>
<name>A0A9P6W3L1_MAUEX</name>
<evidence type="ECO:0000256" key="1">
    <source>
        <dbReference type="ARBA" id="ARBA00010208"/>
    </source>
</evidence>
<proteinExistence type="inferred from homology"/>
<dbReference type="PIRSF" id="PIRSF028973">
    <property type="entry name" value="Scavenger_mRNA_decap_enz"/>
    <property type="match status" value="1"/>
</dbReference>
<protein>
    <submittedName>
        <fullName evidence="3">Uncharacterized protein</fullName>
    </submittedName>
</protein>
<dbReference type="PANTHER" id="PTHR12978:SF0">
    <property type="entry name" value="M7GPPPX DIPHOSPHATASE"/>
    <property type="match status" value="1"/>
</dbReference>
<sequence>MSPQVHQKEYTLQVLLDKFQYVRDLDSNPETKIISLLGTVDSQAAILTVEKTHFIHNETIRKQSIHPPWTRINSYRHSNNEYHPVKKHDNEIMMVSDEELGIRKPSATEFYLLNGVVDLKELTSNGNYYWALALIKENIDENPTAKISFIWPATDVHIRRYDQQKLHLVKETPDMYQRIVKPFITEMTSGHKLDWVYKMLYENTEDSRVIYKQYNELQKEDAFILLPDTRWDGQTLESLYLVALMYRDDIKSIRDFRPEHRDWLIRINKVLKSVIPPCYNYAVHADELRIFIHYQPSYYHLHIHVVHIKHPGLSGGLHDGKAIQIDDAIEHLTFLGANGWMDACITYTIGENHPLWLKGLKDEVQKQLKEANVKEPPPINSLYSLGKTTRIGARVSI</sequence>
<evidence type="ECO:0000313" key="3">
    <source>
        <dbReference type="EMBL" id="KAG0661623.1"/>
    </source>
</evidence>
<dbReference type="InterPro" id="IPR036265">
    <property type="entry name" value="HIT-like_sf"/>
</dbReference>
<gene>
    <name evidence="3" type="ORF">C6P45_001300</name>
</gene>